<name>A0ABM8S8T0_9BACT</name>
<gene>
    <name evidence="1" type="ORF">NSPZN2_70044</name>
</gene>
<accession>A0ABM8S8T0</accession>
<dbReference type="Proteomes" id="UP000675880">
    <property type="component" value="Unassembled WGS sequence"/>
</dbReference>
<comment type="caution">
    <text evidence="1">The sequence shown here is derived from an EMBL/GenBank/DDBJ whole genome shotgun (WGS) entry which is preliminary data.</text>
</comment>
<proteinExistence type="predicted"/>
<organism evidence="1 2">
    <name type="scientific">Nitrospira defluvii</name>
    <dbReference type="NCBI Taxonomy" id="330214"/>
    <lineage>
        <taxon>Bacteria</taxon>
        <taxon>Pseudomonadati</taxon>
        <taxon>Nitrospirota</taxon>
        <taxon>Nitrospiria</taxon>
        <taxon>Nitrospirales</taxon>
        <taxon>Nitrospiraceae</taxon>
        <taxon>Nitrospira</taxon>
    </lineage>
</organism>
<evidence type="ECO:0000313" key="1">
    <source>
        <dbReference type="EMBL" id="CAE6794924.1"/>
    </source>
</evidence>
<evidence type="ECO:0000313" key="2">
    <source>
        <dbReference type="Proteomes" id="UP000675880"/>
    </source>
</evidence>
<sequence>MALERANTALIPFVIHVRQISKTLRCRAYADLNENPVIAQRVHWIGLTSTVVWGRQPPRIGVMAYTCPADGSRVR</sequence>
<dbReference type="EMBL" id="CAJNBJ010000020">
    <property type="protein sequence ID" value="CAE6794924.1"/>
    <property type="molecule type" value="Genomic_DNA"/>
</dbReference>
<keyword evidence="2" id="KW-1185">Reference proteome</keyword>
<protein>
    <recommendedName>
        <fullName evidence="3">Transposase</fullName>
    </recommendedName>
</protein>
<reference evidence="1 2" key="1">
    <citation type="submission" date="2021-02" db="EMBL/GenBank/DDBJ databases">
        <authorList>
            <person name="Han P."/>
        </authorList>
    </citation>
    <scope>NUCLEOTIDE SEQUENCE [LARGE SCALE GENOMIC DNA]</scope>
    <source>
        <strain evidence="1">Candidatus Nitrospira sp. ZN2</strain>
    </source>
</reference>
<evidence type="ECO:0008006" key="3">
    <source>
        <dbReference type="Google" id="ProtNLM"/>
    </source>
</evidence>